<dbReference type="EMBL" id="ODYU01003148">
    <property type="protein sequence ID" value="SOQ41532.1"/>
    <property type="molecule type" value="Genomic_DNA"/>
</dbReference>
<reference evidence="2" key="1">
    <citation type="submission" date="2016-07" db="EMBL/GenBank/DDBJ databases">
        <authorList>
            <person name="Bretaudeau A."/>
        </authorList>
    </citation>
    <scope>NUCLEOTIDE SEQUENCE</scope>
    <source>
        <strain evidence="2">Rice</strain>
        <tissue evidence="2">Whole body</tissue>
    </source>
</reference>
<evidence type="ECO:0000313" key="2">
    <source>
        <dbReference type="EMBL" id="SOQ41532.1"/>
    </source>
</evidence>
<sequence length="83" mass="9384">MAFISIVFSRTTDALWNKDDDGNLVRVKELMSQIGPSRADADPKLRTADHSNATELITNGNAVRMNPRGEPDDRHYHMCDDRL</sequence>
<proteinExistence type="predicted"/>
<organism evidence="2">
    <name type="scientific">Spodoptera frugiperda</name>
    <name type="common">Fall armyworm</name>
    <dbReference type="NCBI Taxonomy" id="7108"/>
    <lineage>
        <taxon>Eukaryota</taxon>
        <taxon>Metazoa</taxon>
        <taxon>Ecdysozoa</taxon>
        <taxon>Arthropoda</taxon>
        <taxon>Hexapoda</taxon>
        <taxon>Insecta</taxon>
        <taxon>Pterygota</taxon>
        <taxon>Neoptera</taxon>
        <taxon>Endopterygota</taxon>
        <taxon>Lepidoptera</taxon>
        <taxon>Glossata</taxon>
        <taxon>Ditrysia</taxon>
        <taxon>Noctuoidea</taxon>
        <taxon>Noctuidae</taxon>
        <taxon>Amphipyrinae</taxon>
        <taxon>Spodoptera</taxon>
    </lineage>
</organism>
<feature type="compositionally biased region" description="Basic and acidic residues" evidence="1">
    <location>
        <begin position="39"/>
        <end position="49"/>
    </location>
</feature>
<name>A0A2H1VM64_SPOFR</name>
<accession>A0A2H1VM64</accession>
<evidence type="ECO:0000256" key="1">
    <source>
        <dbReference type="SAM" id="MobiDB-lite"/>
    </source>
</evidence>
<dbReference type="AlphaFoldDB" id="A0A2H1VM64"/>
<feature type="compositionally biased region" description="Basic and acidic residues" evidence="1">
    <location>
        <begin position="67"/>
        <end position="83"/>
    </location>
</feature>
<gene>
    <name evidence="2" type="ORF">SFRICE_037193</name>
</gene>
<protein>
    <submittedName>
        <fullName evidence="2">SFRICE_037193</fullName>
    </submittedName>
</protein>
<feature type="region of interest" description="Disordered" evidence="1">
    <location>
        <begin position="59"/>
        <end position="83"/>
    </location>
</feature>
<feature type="region of interest" description="Disordered" evidence="1">
    <location>
        <begin position="35"/>
        <end position="54"/>
    </location>
</feature>